<keyword evidence="1" id="KW-0732">Signal</keyword>
<sequence length="162" mass="18579">MRLKSFTIAAITCLLLFCTGCTKSQEKPTVKPFENISSDLVKRVEFDNLRLTSGEKEIARSKLITKSQDIQTMMKYIKSLSCIQSSEKDKAPDFVIALISNTEQSKEYLYSINIYKNIVYVYKFSGTNTIKAVYKCTDSNLIDDLKNLYSSMNYKEEPVMQK</sequence>
<dbReference type="OrthoDB" id="1920824at2"/>
<feature type="chain" id="PRO_5019111843" description="Lipoprotein" evidence="1">
    <location>
        <begin position="25"/>
        <end position="162"/>
    </location>
</feature>
<evidence type="ECO:0000256" key="1">
    <source>
        <dbReference type="SAM" id="SignalP"/>
    </source>
</evidence>
<reference evidence="2 3" key="1">
    <citation type="submission" date="2018-01" db="EMBL/GenBank/DDBJ databases">
        <title>Genome Sequencing and Assembly of Anaerobacter polyendosporus strain CT4.</title>
        <authorList>
            <person name="Tachaapaikoon C."/>
            <person name="Sutheeworapong S."/>
            <person name="Jenjaroenpun P."/>
            <person name="Wongsurawat T."/>
            <person name="Nookeaw I."/>
            <person name="Cheawchanlertfa P."/>
            <person name="Kosugi A."/>
            <person name="Cheevadhanarak S."/>
            <person name="Ratanakhanokchai K."/>
        </authorList>
    </citation>
    <scope>NUCLEOTIDE SEQUENCE [LARGE SCALE GENOMIC DNA]</scope>
    <source>
        <strain evidence="2 3">CT4</strain>
    </source>
</reference>
<dbReference type="AlphaFoldDB" id="A0A410DX29"/>
<name>A0A410DX29_9CLOT</name>
<evidence type="ECO:0008006" key="4">
    <source>
        <dbReference type="Google" id="ProtNLM"/>
    </source>
</evidence>
<dbReference type="EMBL" id="CP025746">
    <property type="protein sequence ID" value="QAA33669.1"/>
    <property type="molecule type" value="Genomic_DNA"/>
</dbReference>
<dbReference type="RefSeq" id="WP_128214394.1">
    <property type="nucleotide sequence ID" value="NZ_CP025746.1"/>
</dbReference>
<keyword evidence="3" id="KW-1185">Reference proteome</keyword>
<protein>
    <recommendedName>
        <fullName evidence="4">Lipoprotein</fullName>
    </recommendedName>
</protein>
<organism evidence="2 3">
    <name type="scientific">Clostridium manihotivorum</name>
    <dbReference type="NCBI Taxonomy" id="2320868"/>
    <lineage>
        <taxon>Bacteria</taxon>
        <taxon>Bacillati</taxon>
        <taxon>Bacillota</taxon>
        <taxon>Clostridia</taxon>
        <taxon>Eubacteriales</taxon>
        <taxon>Clostridiaceae</taxon>
        <taxon>Clostridium</taxon>
    </lineage>
</organism>
<evidence type="ECO:0000313" key="3">
    <source>
        <dbReference type="Proteomes" id="UP000286268"/>
    </source>
</evidence>
<accession>A0A410DX29</accession>
<dbReference type="KEGG" id="cmah:C1I91_19640"/>
<gene>
    <name evidence="2" type="ORF">C1I91_19640</name>
</gene>
<dbReference type="Proteomes" id="UP000286268">
    <property type="component" value="Chromosome"/>
</dbReference>
<evidence type="ECO:0000313" key="2">
    <source>
        <dbReference type="EMBL" id="QAA33669.1"/>
    </source>
</evidence>
<feature type="signal peptide" evidence="1">
    <location>
        <begin position="1"/>
        <end position="24"/>
    </location>
</feature>
<proteinExistence type="predicted"/>